<proteinExistence type="predicted"/>
<organism evidence="2 3">
    <name type="scientific">Choanephora cucurbitarum</name>
    <dbReference type="NCBI Taxonomy" id="101091"/>
    <lineage>
        <taxon>Eukaryota</taxon>
        <taxon>Fungi</taxon>
        <taxon>Fungi incertae sedis</taxon>
        <taxon>Mucoromycota</taxon>
        <taxon>Mucoromycotina</taxon>
        <taxon>Mucoromycetes</taxon>
        <taxon>Mucorales</taxon>
        <taxon>Mucorineae</taxon>
        <taxon>Choanephoraceae</taxon>
        <taxon>Choanephoroideae</taxon>
        <taxon>Choanephora</taxon>
    </lineage>
</organism>
<evidence type="ECO:0008006" key="4">
    <source>
        <dbReference type="Google" id="ProtNLM"/>
    </source>
</evidence>
<evidence type="ECO:0000313" key="2">
    <source>
        <dbReference type="EMBL" id="OBZ80422.1"/>
    </source>
</evidence>
<feature type="region of interest" description="Disordered" evidence="1">
    <location>
        <begin position="1"/>
        <end position="21"/>
    </location>
</feature>
<protein>
    <recommendedName>
        <fullName evidence="4">C2H2-type domain-containing protein</fullName>
    </recommendedName>
</protein>
<comment type="caution">
    <text evidence="2">The sequence shown here is derived from an EMBL/GenBank/DDBJ whole genome shotgun (WGS) entry which is preliminary data.</text>
</comment>
<dbReference type="AlphaFoldDB" id="A0A1C7MUD6"/>
<feature type="region of interest" description="Disordered" evidence="1">
    <location>
        <begin position="55"/>
        <end position="107"/>
    </location>
</feature>
<keyword evidence="3" id="KW-1185">Reference proteome</keyword>
<sequence>MHRYQRKQHPVQSAMHGTSVFSTRQATANKCQLCDAETSTKGSLIRHMVHNHGVSKERAKMIVEEGLATRELDSNDNENQDNPDKNTSEADNESFTNSEEFEQQDSQ</sequence>
<dbReference type="Proteomes" id="UP000093000">
    <property type="component" value="Unassembled WGS sequence"/>
</dbReference>
<gene>
    <name evidence="2" type="ORF">A0J61_11529</name>
</gene>
<accession>A0A1C7MUD6</accession>
<feature type="non-terminal residue" evidence="2">
    <location>
        <position position="107"/>
    </location>
</feature>
<feature type="compositionally biased region" description="Basic and acidic residues" evidence="1">
    <location>
        <begin position="55"/>
        <end position="73"/>
    </location>
</feature>
<dbReference type="InParanoid" id="A0A1C7MUD6"/>
<dbReference type="OrthoDB" id="4737882at2759"/>
<dbReference type="EMBL" id="LUGH01002153">
    <property type="protein sequence ID" value="OBZ80422.1"/>
    <property type="molecule type" value="Genomic_DNA"/>
</dbReference>
<evidence type="ECO:0000313" key="3">
    <source>
        <dbReference type="Proteomes" id="UP000093000"/>
    </source>
</evidence>
<reference evidence="2 3" key="1">
    <citation type="submission" date="2016-03" db="EMBL/GenBank/DDBJ databases">
        <title>Choanephora cucurbitarum.</title>
        <authorList>
            <person name="Min B."/>
            <person name="Park H."/>
            <person name="Park J.-H."/>
            <person name="Shin H.-D."/>
            <person name="Choi I.-G."/>
        </authorList>
    </citation>
    <scope>NUCLEOTIDE SEQUENCE [LARGE SCALE GENOMIC DNA]</scope>
    <source>
        <strain evidence="2 3">KUS-F28377</strain>
    </source>
</reference>
<name>A0A1C7MUD6_9FUNG</name>
<evidence type="ECO:0000256" key="1">
    <source>
        <dbReference type="SAM" id="MobiDB-lite"/>
    </source>
</evidence>